<feature type="compositionally biased region" description="Basic and acidic residues" evidence="1">
    <location>
        <begin position="259"/>
        <end position="271"/>
    </location>
</feature>
<evidence type="ECO:0000259" key="2">
    <source>
        <dbReference type="PROSITE" id="PS50011"/>
    </source>
</evidence>
<feature type="compositionally biased region" description="Polar residues" evidence="1">
    <location>
        <begin position="824"/>
        <end position="836"/>
    </location>
</feature>
<dbReference type="PROSITE" id="PS50011">
    <property type="entry name" value="PROTEIN_KINASE_DOM"/>
    <property type="match status" value="1"/>
</dbReference>
<dbReference type="GO" id="GO:0005737">
    <property type="term" value="C:cytoplasm"/>
    <property type="evidence" value="ECO:0007669"/>
    <property type="project" value="TreeGrafter"/>
</dbReference>
<feature type="domain" description="Protein kinase" evidence="2">
    <location>
        <begin position="490"/>
        <end position="732"/>
    </location>
</feature>
<feature type="region of interest" description="Disordered" evidence="1">
    <location>
        <begin position="239"/>
        <end position="340"/>
    </location>
</feature>
<dbReference type="Pfam" id="PF00069">
    <property type="entry name" value="Pkinase"/>
    <property type="match status" value="1"/>
</dbReference>
<dbReference type="GO" id="GO:0007165">
    <property type="term" value="P:signal transduction"/>
    <property type="evidence" value="ECO:0007669"/>
    <property type="project" value="TreeGrafter"/>
</dbReference>
<feature type="compositionally biased region" description="Polar residues" evidence="1">
    <location>
        <begin position="998"/>
        <end position="1016"/>
    </location>
</feature>
<dbReference type="Proteomes" id="UP000236621">
    <property type="component" value="Unassembled WGS sequence"/>
</dbReference>
<dbReference type="InterPro" id="IPR050167">
    <property type="entry name" value="Ser_Thr_protein_kinase"/>
</dbReference>
<evidence type="ECO:0000256" key="1">
    <source>
        <dbReference type="SAM" id="MobiDB-lite"/>
    </source>
</evidence>
<name>A0A2K3QES9_9HYPO</name>
<dbReference type="InterPro" id="IPR011009">
    <property type="entry name" value="Kinase-like_dom_sf"/>
</dbReference>
<dbReference type="InterPro" id="IPR000719">
    <property type="entry name" value="Prot_kinase_dom"/>
</dbReference>
<dbReference type="GO" id="GO:0005524">
    <property type="term" value="F:ATP binding"/>
    <property type="evidence" value="ECO:0007669"/>
    <property type="project" value="InterPro"/>
</dbReference>
<feature type="region of interest" description="Disordered" evidence="1">
    <location>
        <begin position="970"/>
        <end position="1073"/>
    </location>
</feature>
<sequence>ARPAADAPLAARPPARGSLALPSASHVVGGSVAWPRLPHLALTPPPAHPLVAHGRRILPRLPLSSPLVCSSSRSFCFLLVRACAQSVPLIDRHLQHRICICMPLSTCVSTDPPLATLTAPAWDPELSGSPPGLLQHWVGLCLITGSCLTASLPKRILPSSMTLSDGTESEPPPPSSGRLAFWRRLLGKHGPAPDSSIPCELPRHHELDPQEPLRPAVAAHGLGHGHGSRKVVTCLPRSQTFKRQQSEQRIHLAPVMPTADERRAASVDRRSQSRHKWTLSPASTNPRVSAPGLLGSSHDAPGFLHHASFPSASQTDDGLNGQSPDRMSLASRSRGEEDETALDAADLADAQSMTASQHEAMINDELERTWILNLSMHFRDRSKREKFFVTYREQEHLWRRVTISLDYRFAPPNSLEMDLIRTKYQREKSAKIYEAIRESLLDIKFYDTVTNLKLETTDGRLHVHVVEDGNEIINYPRVAQVRHLGCRRVRERDIVFDSHMSGFVYKVGVHGQVLIKKEIPSQDTIEEFLYEVNALNSLRYSHDVVRFYGVVVDDQDEYVKGLLISYASQGALIDIIFEHCKENNYGLPWATKERWARQIVQGLADVHDSGFVQGDFTLSNIVIDDADNAKIIDINRRGCPVGWEPPEATALIDAGHRITMYIGVKSDLYQLGMVLWGLAMEEDEPEAHGRPLMLGPEINVPDWYRQMTEMCLSADPRMRLQASSLLRMFPAAAHDDGQPLAKEHAISVDDGHSVSEYFVDGHHALGRPPIRTVEPPSDWPYSGRTYVDTSPVPYEPYYPARGRSPPSPLPSDLDICESSRDPLSKTSWAANRSVRPSYTDAGADETMSDDVSQHDHEHTTPTPTAESEDVVEAVSREASEHRATTDADVSVVPDAPTSHDAAAGENVSPPEQLAVAPDEPCCPVAATEAAPIQRLAREETAINTALLGSAQTGSASDAAPAAVEGWGTTAARPAAGLPRDTEEAQPASTCDDMRETTQEASSGDGSTEKVASTITEGHSKPQEETAASHDGKRGAQPVREAECLDAQGPGGTEPVPNMHMTKDGAPTASTAESVAHGPFDDLYSAKSWLAAQSLHGLNPPASKEPLRGRPKPDCPRHLSLPVSLTGIGAAHMGIDDELMRGKGIIDDDFSTIVRSATMPALMMTTD</sequence>
<accession>A0A2K3QES9</accession>
<feature type="compositionally biased region" description="Polar residues" evidence="1">
    <location>
        <begin position="310"/>
        <end position="325"/>
    </location>
</feature>
<gene>
    <name evidence="3" type="ORF">TCAP_04035</name>
</gene>
<dbReference type="Gene3D" id="1.10.510.10">
    <property type="entry name" value="Transferase(Phosphotransferase) domain 1"/>
    <property type="match status" value="1"/>
</dbReference>
<keyword evidence="4" id="KW-1185">Reference proteome</keyword>
<feature type="compositionally biased region" description="Basic and acidic residues" evidence="1">
    <location>
        <begin position="874"/>
        <end position="885"/>
    </location>
</feature>
<feature type="compositionally biased region" description="Basic and acidic residues" evidence="1">
    <location>
        <begin position="1017"/>
        <end position="1033"/>
    </location>
</feature>
<dbReference type="PANTHER" id="PTHR23257">
    <property type="entry name" value="SERINE-THREONINE PROTEIN KINASE"/>
    <property type="match status" value="1"/>
</dbReference>
<evidence type="ECO:0000313" key="3">
    <source>
        <dbReference type="EMBL" id="PNY26035.1"/>
    </source>
</evidence>
<dbReference type="AlphaFoldDB" id="A0A2K3QES9"/>
<feature type="region of interest" description="Disordered" evidence="1">
    <location>
        <begin position="797"/>
        <end position="915"/>
    </location>
</feature>
<comment type="caution">
    <text evidence="3">The sequence shown here is derived from an EMBL/GenBank/DDBJ whole genome shotgun (WGS) entry which is preliminary data.</text>
</comment>
<protein>
    <recommendedName>
        <fullName evidence="2">Protein kinase domain-containing protein</fullName>
    </recommendedName>
</protein>
<dbReference type="CDD" id="cd00180">
    <property type="entry name" value="PKc"/>
    <property type="match status" value="1"/>
</dbReference>
<dbReference type="EMBL" id="NRSZ01000620">
    <property type="protein sequence ID" value="PNY26035.1"/>
    <property type="molecule type" value="Genomic_DNA"/>
</dbReference>
<dbReference type="STRING" id="45235.A0A2K3QES9"/>
<dbReference type="GO" id="GO:0004672">
    <property type="term" value="F:protein kinase activity"/>
    <property type="evidence" value="ECO:0007669"/>
    <property type="project" value="InterPro"/>
</dbReference>
<reference evidence="3 4" key="1">
    <citation type="submission" date="2017-08" db="EMBL/GenBank/DDBJ databases">
        <title>Harnessing the power of phylogenomics to disentangle the directionality and signatures of interkingdom host jumping in the parasitic fungal genus Tolypocladium.</title>
        <authorList>
            <person name="Quandt C.A."/>
            <person name="Patterson W."/>
            <person name="Spatafora J.W."/>
        </authorList>
    </citation>
    <scope>NUCLEOTIDE SEQUENCE [LARGE SCALE GENOMIC DNA]</scope>
    <source>
        <strain evidence="3 4">CBS 113982</strain>
    </source>
</reference>
<organism evidence="3 4">
    <name type="scientific">Tolypocladium capitatum</name>
    <dbReference type="NCBI Taxonomy" id="45235"/>
    <lineage>
        <taxon>Eukaryota</taxon>
        <taxon>Fungi</taxon>
        <taxon>Dikarya</taxon>
        <taxon>Ascomycota</taxon>
        <taxon>Pezizomycotina</taxon>
        <taxon>Sordariomycetes</taxon>
        <taxon>Hypocreomycetidae</taxon>
        <taxon>Hypocreales</taxon>
        <taxon>Ophiocordycipitaceae</taxon>
        <taxon>Tolypocladium</taxon>
    </lineage>
</organism>
<feature type="non-terminal residue" evidence="3">
    <location>
        <position position="1"/>
    </location>
</feature>
<dbReference type="SUPFAM" id="SSF56112">
    <property type="entry name" value="Protein kinase-like (PK-like)"/>
    <property type="match status" value="1"/>
</dbReference>
<evidence type="ECO:0000313" key="4">
    <source>
        <dbReference type="Proteomes" id="UP000236621"/>
    </source>
</evidence>
<proteinExistence type="predicted"/>
<dbReference type="OrthoDB" id="635774at2759"/>